<sequence length="166" mass="17728">MGLAVGVTDPAELPGFLVVLYGIVLMTVLLMTVFFAFTPAAYILDAQGFKITRRLVRPVFVPYAQVKNVTTLRFAGPPFAIVRLGSHPPWGAFRLLRPVQGGAPGVDQGLRHVLGWRDGGAGNGSGTVLFSPAEPQKFCEALRLSGAARRVRGWGPQLKTAGVGRC</sequence>
<feature type="transmembrane region" description="Helical" evidence="1">
    <location>
        <begin position="20"/>
        <end position="44"/>
    </location>
</feature>
<reference evidence="3" key="1">
    <citation type="submission" date="2011-05" db="EMBL/GenBank/DDBJ databases">
        <title>Complete sequence of Desulfotomaculum kuznetsovii DSM 6115.</title>
        <authorList>
            <person name="Lucas S."/>
            <person name="Han J."/>
            <person name="Lapidus A."/>
            <person name="Cheng J.-F."/>
            <person name="Goodwin L."/>
            <person name="Pitluck S."/>
            <person name="Peters L."/>
            <person name="Mikhailova N."/>
            <person name="Lu M."/>
            <person name="Saunders E."/>
            <person name="Han C."/>
            <person name="Tapia R."/>
            <person name="Land M."/>
            <person name="Hauser L."/>
            <person name="Kyrpides N."/>
            <person name="Ivanova N."/>
            <person name="Pagani I."/>
            <person name="Nazina T."/>
            <person name="Ivanova A."/>
            <person name="Parshina S."/>
            <person name="Kuever J."/>
            <person name="Muyzer G."/>
            <person name="Plugge C."/>
            <person name="Stams A."/>
            <person name="Woyke T."/>
        </authorList>
    </citation>
    <scope>NUCLEOTIDE SEQUENCE [LARGE SCALE GENOMIC DNA]</scope>
    <source>
        <strain evidence="3">DSM 6115 / VKM B-1805 / 17</strain>
    </source>
</reference>
<evidence type="ECO:0000313" key="2">
    <source>
        <dbReference type="EMBL" id="AEG16710.1"/>
    </source>
</evidence>
<proteinExistence type="predicted"/>
<accession>A0AAU8PFC6</accession>
<gene>
    <name evidence="2" type="ordered locus">Desku_3220</name>
</gene>
<keyword evidence="3" id="KW-1185">Reference proteome</keyword>
<dbReference type="AlphaFoldDB" id="A0AAU8PFC6"/>
<evidence type="ECO:0000256" key="1">
    <source>
        <dbReference type="SAM" id="Phobius"/>
    </source>
</evidence>
<evidence type="ECO:0008006" key="4">
    <source>
        <dbReference type="Google" id="ProtNLM"/>
    </source>
</evidence>
<dbReference type="RefSeq" id="WP_013824216.1">
    <property type="nucleotide sequence ID" value="NC_015573.1"/>
</dbReference>
<keyword evidence="1" id="KW-0472">Membrane</keyword>
<keyword evidence="1" id="KW-0812">Transmembrane</keyword>
<organism evidence="2 3">
    <name type="scientific">Desulfofundulus kuznetsovii (strain DSM 6115 / VKM B-1805 / 17)</name>
    <name type="common">Desulfotomaculum kuznetsovii</name>
    <dbReference type="NCBI Taxonomy" id="760568"/>
    <lineage>
        <taxon>Bacteria</taxon>
        <taxon>Bacillati</taxon>
        <taxon>Bacillota</taxon>
        <taxon>Clostridia</taxon>
        <taxon>Eubacteriales</taxon>
        <taxon>Peptococcaceae</taxon>
        <taxon>Desulfofundulus</taxon>
    </lineage>
</organism>
<name>A0AAU8PFC6_DESK7</name>
<evidence type="ECO:0000313" key="3">
    <source>
        <dbReference type="Proteomes" id="UP000009229"/>
    </source>
</evidence>
<protein>
    <recommendedName>
        <fullName evidence="4">PH domain-containing protein</fullName>
    </recommendedName>
</protein>
<keyword evidence="1" id="KW-1133">Transmembrane helix</keyword>
<dbReference type="KEGG" id="dku:Desku_3220"/>
<dbReference type="EMBL" id="CP002770">
    <property type="protein sequence ID" value="AEG16710.1"/>
    <property type="molecule type" value="Genomic_DNA"/>
</dbReference>
<dbReference type="Proteomes" id="UP000009229">
    <property type="component" value="Chromosome"/>
</dbReference>